<feature type="region of interest" description="Disordered" evidence="1">
    <location>
        <begin position="369"/>
        <end position="398"/>
    </location>
</feature>
<organism evidence="2 3">
    <name type="scientific">Aristolochia fimbriata</name>
    <name type="common">White veined hardy Dutchman's pipe vine</name>
    <dbReference type="NCBI Taxonomy" id="158543"/>
    <lineage>
        <taxon>Eukaryota</taxon>
        <taxon>Viridiplantae</taxon>
        <taxon>Streptophyta</taxon>
        <taxon>Embryophyta</taxon>
        <taxon>Tracheophyta</taxon>
        <taxon>Spermatophyta</taxon>
        <taxon>Magnoliopsida</taxon>
        <taxon>Magnoliidae</taxon>
        <taxon>Piperales</taxon>
        <taxon>Aristolochiaceae</taxon>
        <taxon>Aristolochia</taxon>
    </lineage>
</organism>
<gene>
    <name evidence="2" type="ORF">H6P81_010085</name>
</gene>
<keyword evidence="3" id="KW-1185">Reference proteome</keyword>
<comment type="caution">
    <text evidence="2">The sequence shown here is derived from an EMBL/GenBank/DDBJ whole genome shotgun (WGS) entry which is preliminary data.</text>
</comment>
<dbReference type="Proteomes" id="UP000825729">
    <property type="component" value="Unassembled WGS sequence"/>
</dbReference>
<feature type="region of interest" description="Disordered" evidence="1">
    <location>
        <begin position="310"/>
        <end position="333"/>
    </location>
</feature>
<feature type="compositionally biased region" description="Low complexity" evidence="1">
    <location>
        <begin position="48"/>
        <end position="62"/>
    </location>
</feature>
<sequence>MSRWRDKGSVGPKRGTTSSGRSLAGQPVRRPGYVLAGQQPGRSRRAESSSGRSASSLGPAGRTARVGLVGRTAAQARVRLAQLARPGLGPLGRTASSGRVRLAGQQFARVRVCRTAFGLCRAGPTKFGRSRWLDNSSMSRLAWTASSVGPVEGLTAARSSVGPGWPDSQFGRSGLAGQLAGYVRVGRTAVRLVRWPGSSSVRFAGQQFARSRFAWTKIFGRSQVAGQPVWVGPLAGQQFGRSWAGRTAVRYVRWPDKAVRVGPQAGQPAGSSVGSAGRTAVGLCPLAGQQLGLGPAGRTASSGRVLLAGQPARQPVRARSRWPDSSSGRSAGRTAVRLGPVCRTAVRLCPVGRTAVRVGPVGRTAVRAMSGWPDSSSGRSGRAGQQFAVGPLAGQQFG</sequence>
<evidence type="ECO:0000313" key="3">
    <source>
        <dbReference type="Proteomes" id="UP000825729"/>
    </source>
</evidence>
<dbReference type="EMBL" id="JAINDJ010000004">
    <property type="protein sequence ID" value="KAG9450120.1"/>
    <property type="molecule type" value="Genomic_DNA"/>
</dbReference>
<evidence type="ECO:0000313" key="2">
    <source>
        <dbReference type="EMBL" id="KAG9450120.1"/>
    </source>
</evidence>
<name>A0AAV7EMS2_ARIFI</name>
<evidence type="ECO:0000256" key="1">
    <source>
        <dbReference type="SAM" id="MobiDB-lite"/>
    </source>
</evidence>
<proteinExistence type="predicted"/>
<dbReference type="AlphaFoldDB" id="A0AAV7EMS2"/>
<feature type="region of interest" description="Disordered" evidence="1">
    <location>
        <begin position="1"/>
        <end position="63"/>
    </location>
</feature>
<protein>
    <submittedName>
        <fullName evidence="2">Uncharacterized protein</fullName>
    </submittedName>
</protein>
<accession>A0AAV7EMS2</accession>
<reference evidence="2 3" key="1">
    <citation type="submission" date="2021-07" db="EMBL/GenBank/DDBJ databases">
        <title>The Aristolochia fimbriata genome: insights into angiosperm evolution, floral development and chemical biosynthesis.</title>
        <authorList>
            <person name="Jiao Y."/>
        </authorList>
    </citation>
    <scope>NUCLEOTIDE SEQUENCE [LARGE SCALE GENOMIC DNA]</scope>
    <source>
        <strain evidence="2">IBCAS-2021</strain>
        <tissue evidence="2">Leaf</tissue>
    </source>
</reference>